<keyword evidence="4 6" id="KW-1133">Transmembrane helix</keyword>
<feature type="transmembrane region" description="Helical" evidence="6">
    <location>
        <begin position="526"/>
        <end position="546"/>
    </location>
</feature>
<feature type="transmembrane region" description="Helical" evidence="6">
    <location>
        <begin position="855"/>
        <end position="875"/>
    </location>
</feature>
<dbReference type="RefSeq" id="WP_162445634.1">
    <property type="nucleotide sequence ID" value="NZ_CP048222.1"/>
</dbReference>
<feature type="transmembrane region" description="Helical" evidence="6">
    <location>
        <begin position="475"/>
        <end position="496"/>
    </location>
</feature>
<accession>A0A6C0GNN7</accession>
<dbReference type="EMBL" id="CP048222">
    <property type="protein sequence ID" value="QHT69649.1"/>
    <property type="molecule type" value="Genomic_DNA"/>
</dbReference>
<dbReference type="PANTHER" id="PTHR30572:SF18">
    <property type="entry name" value="ABC-TYPE MACROLIDE FAMILY EXPORT SYSTEM PERMEASE COMPONENT 2"/>
    <property type="match status" value="1"/>
</dbReference>
<proteinExistence type="predicted"/>
<dbReference type="AlphaFoldDB" id="A0A6C0GNN7"/>
<feature type="transmembrane region" description="Helical" evidence="6">
    <location>
        <begin position="102"/>
        <end position="123"/>
    </location>
</feature>
<feature type="domain" description="ABC3 transporter permease C-terminal" evidence="7">
    <location>
        <begin position="774"/>
        <end position="877"/>
    </location>
</feature>
<feature type="transmembrane region" description="Helical" evidence="6">
    <location>
        <begin position="771"/>
        <end position="793"/>
    </location>
</feature>
<dbReference type="GO" id="GO:0022857">
    <property type="term" value="F:transmembrane transporter activity"/>
    <property type="evidence" value="ECO:0007669"/>
    <property type="project" value="TreeGrafter"/>
</dbReference>
<feature type="transmembrane region" description="Helical" evidence="6">
    <location>
        <begin position="381"/>
        <end position="402"/>
    </location>
</feature>
<dbReference type="InterPro" id="IPR047699">
    <property type="entry name" value="Permease_put_prefix"/>
</dbReference>
<dbReference type="InterPro" id="IPR003838">
    <property type="entry name" value="ABC3_permease_C"/>
</dbReference>
<comment type="subcellular location">
    <subcellularLocation>
        <location evidence="1">Cell membrane</location>
        <topology evidence="1">Multi-pass membrane protein</topology>
    </subcellularLocation>
</comment>
<dbReference type="Pfam" id="PF12704">
    <property type="entry name" value="MacB_PCD"/>
    <property type="match status" value="2"/>
</dbReference>
<sequence length="894" mass="100818">MKKPENSLLPKWPEKLFTWICHHDQAEEIIGDLQERYHLRAQRMSPGKARNYYFKDVLAYIPSAVLKRKSSSKPTFTLYPDMINNYFKVAFRNLLRHKAFSFINIFGLAVAMSVCMLIILMLADQRSYDQFHVNKDSIYRILSKPKEASQPYATTPFPLVSTLKKEYANIDEATQLFSGVGGDAVYKQQVVEMRGFFTDPAFFTIFSYELAQGNSQNALAEPNSMVITGEVARRLFNNENPIGKTVQFTDRGLHYLQKSGKDSPPVSWGNFTITGIIADKNYKSHLAFDVLVSSASLQALYRDNKIINLTDKWEDHHQTWTYVLLDPTKTQSDLNASLQQVVRQKYTSLKEFDGFQLIGQKFSDINTDLLSNEITYRLPLMIYYFLSVLAIVIMVSACLNYTNLSVARALTRAKEIGVRKVNGAKRKDLIFQFLSESIMTALLSLLMAIILLTLIKPAFKGLWINQFLHFELESTLVVYLLFFGLALLIGIIAGVYPALHLSGFQPVYVLKNLDRMRPGKLGMRKVLSVFQFVISLFFITSSILIYKQFQHFLEFDYKFNTNNIINIELQGNDYQKVSAQLRSIPGVSAISATDIIPATGTSNGIGLRKPGTEAEFTNMWILHTDEKFIDNLQIKLLAGKHLPASGESADRFILVNESAVKELGYTHPSQIIGQTLEVNWNKEVVEVIGVVENFRYKLLLNTNEIGPLVLHNQPENFKYVNVQVAGNGLNGTISKIEDTWKNIDPIHPLKYEFFDEQLAATHQGILDVVSVIGFIAFLAITIACLGMLGMATYTAERKMKEVGIRKVLGAGNMGIMLLLSRGFLTILFISVLIGAPLSYMANNVWLQNFPNRVDFGLDILLLGSALLFTLGIVTIGSQTIRVSRTNPVDSLRMD</sequence>
<evidence type="ECO:0000256" key="6">
    <source>
        <dbReference type="SAM" id="Phobius"/>
    </source>
</evidence>
<evidence type="ECO:0000313" key="9">
    <source>
        <dbReference type="EMBL" id="QHT69649.1"/>
    </source>
</evidence>
<feature type="domain" description="MacB-like periplasmic core" evidence="8">
    <location>
        <begin position="532"/>
        <end position="694"/>
    </location>
</feature>
<dbReference type="InterPro" id="IPR025857">
    <property type="entry name" value="MacB_PCD"/>
</dbReference>
<evidence type="ECO:0000313" key="10">
    <source>
        <dbReference type="Proteomes" id="UP000480178"/>
    </source>
</evidence>
<feature type="transmembrane region" description="Helical" evidence="6">
    <location>
        <begin position="814"/>
        <end position="835"/>
    </location>
</feature>
<keyword evidence="5 6" id="KW-0472">Membrane</keyword>
<dbReference type="PANTHER" id="PTHR30572">
    <property type="entry name" value="MEMBRANE COMPONENT OF TRANSPORTER-RELATED"/>
    <property type="match status" value="1"/>
</dbReference>
<feature type="domain" description="MacB-like periplasmic core" evidence="8">
    <location>
        <begin position="101"/>
        <end position="340"/>
    </location>
</feature>
<keyword evidence="10" id="KW-1185">Reference proteome</keyword>
<dbReference type="NCBIfam" id="NF038404">
    <property type="entry name" value="perm_prefix_2"/>
    <property type="match status" value="1"/>
</dbReference>
<keyword evidence="2" id="KW-1003">Cell membrane</keyword>
<name>A0A6C0GNN7_9BACT</name>
<evidence type="ECO:0000259" key="8">
    <source>
        <dbReference type="Pfam" id="PF12704"/>
    </source>
</evidence>
<evidence type="ECO:0000256" key="4">
    <source>
        <dbReference type="ARBA" id="ARBA00022989"/>
    </source>
</evidence>
<dbReference type="InterPro" id="IPR050250">
    <property type="entry name" value="Macrolide_Exporter_MacB"/>
</dbReference>
<evidence type="ECO:0000256" key="1">
    <source>
        <dbReference type="ARBA" id="ARBA00004651"/>
    </source>
</evidence>
<reference evidence="9 10" key="1">
    <citation type="submission" date="2020-01" db="EMBL/GenBank/DDBJ databases">
        <authorList>
            <person name="Kim M.K."/>
        </authorList>
    </citation>
    <scope>NUCLEOTIDE SEQUENCE [LARGE SCALE GENOMIC DNA]</scope>
    <source>
        <strain evidence="9 10">172606-1</strain>
    </source>
</reference>
<feature type="domain" description="ABC3 transporter permease C-terminal" evidence="7">
    <location>
        <begin position="388"/>
        <end position="506"/>
    </location>
</feature>
<gene>
    <name evidence="9" type="ORF">GXP67_24870</name>
</gene>
<dbReference type="GO" id="GO:0005886">
    <property type="term" value="C:plasma membrane"/>
    <property type="evidence" value="ECO:0007669"/>
    <property type="project" value="UniProtKB-SubCell"/>
</dbReference>
<protein>
    <submittedName>
        <fullName evidence="9">FtsX-like permease family protein</fullName>
    </submittedName>
</protein>
<dbReference type="Pfam" id="PF02687">
    <property type="entry name" value="FtsX"/>
    <property type="match status" value="2"/>
</dbReference>
<evidence type="ECO:0000256" key="3">
    <source>
        <dbReference type="ARBA" id="ARBA00022692"/>
    </source>
</evidence>
<feature type="transmembrane region" description="Helical" evidence="6">
    <location>
        <begin position="429"/>
        <end position="455"/>
    </location>
</feature>
<dbReference type="Proteomes" id="UP000480178">
    <property type="component" value="Chromosome"/>
</dbReference>
<organism evidence="9 10">
    <name type="scientific">Rhodocytophaga rosea</name>
    <dbReference type="NCBI Taxonomy" id="2704465"/>
    <lineage>
        <taxon>Bacteria</taxon>
        <taxon>Pseudomonadati</taxon>
        <taxon>Bacteroidota</taxon>
        <taxon>Cytophagia</taxon>
        <taxon>Cytophagales</taxon>
        <taxon>Rhodocytophagaceae</taxon>
        <taxon>Rhodocytophaga</taxon>
    </lineage>
</organism>
<evidence type="ECO:0000256" key="5">
    <source>
        <dbReference type="ARBA" id="ARBA00023136"/>
    </source>
</evidence>
<keyword evidence="3 6" id="KW-0812">Transmembrane</keyword>
<evidence type="ECO:0000256" key="2">
    <source>
        <dbReference type="ARBA" id="ARBA00022475"/>
    </source>
</evidence>
<evidence type="ECO:0000259" key="7">
    <source>
        <dbReference type="Pfam" id="PF02687"/>
    </source>
</evidence>
<dbReference type="KEGG" id="rhoz:GXP67_24870"/>